<feature type="domain" description="Major facilitator superfamily (MFS) profile" evidence="5">
    <location>
        <begin position="254"/>
        <end position="442"/>
    </location>
</feature>
<proteinExistence type="predicted"/>
<dbReference type="RefSeq" id="WP_074591079.1">
    <property type="nucleotide sequence ID" value="NZ_FNEI01000018.1"/>
</dbReference>
<evidence type="ECO:0000313" key="7">
    <source>
        <dbReference type="Proteomes" id="UP000182130"/>
    </source>
</evidence>
<dbReference type="InterPro" id="IPR020846">
    <property type="entry name" value="MFS_dom"/>
</dbReference>
<dbReference type="EMBL" id="FNEI01000018">
    <property type="protein sequence ID" value="SDJ85315.1"/>
    <property type="molecule type" value="Genomic_DNA"/>
</dbReference>
<evidence type="ECO:0000256" key="1">
    <source>
        <dbReference type="ARBA" id="ARBA00004651"/>
    </source>
</evidence>
<accession>A0A1G8X666</accession>
<evidence type="ECO:0000256" key="3">
    <source>
        <dbReference type="ARBA" id="ARBA00022989"/>
    </source>
</evidence>
<evidence type="ECO:0000313" key="6">
    <source>
        <dbReference type="EMBL" id="SDJ85315.1"/>
    </source>
</evidence>
<dbReference type="Proteomes" id="UP000182130">
    <property type="component" value="Unassembled WGS sequence"/>
</dbReference>
<dbReference type="Gene3D" id="1.20.1250.20">
    <property type="entry name" value="MFS general substrate transporter like domains"/>
    <property type="match status" value="2"/>
</dbReference>
<gene>
    <name evidence="6" type="ORF">SAMN05216555_1183</name>
</gene>
<dbReference type="GO" id="GO:0022857">
    <property type="term" value="F:transmembrane transporter activity"/>
    <property type="evidence" value="ECO:0007669"/>
    <property type="project" value="InterPro"/>
</dbReference>
<keyword evidence="4" id="KW-0472">Membrane</keyword>
<dbReference type="GO" id="GO:0005886">
    <property type="term" value="C:plasma membrane"/>
    <property type="evidence" value="ECO:0007669"/>
    <property type="project" value="UniProtKB-SubCell"/>
</dbReference>
<sequence length="442" mass="45258">MSPSDLTGLPGSLPERPVPDSAAPAGGTTTALAEPVDRVRALWITGVVLVNLGINAAFFGPIQVLLGQQAIHFDEGQKEAILALVTGCGAAVSLVANPLFGAFSDRTASRFGRRVPWVLVGAVLGAAALVGLAGAPNVAVMAILWCLVQAGCNGAYAAVTAAIPDRVPVPQRGTVGGLAAMGQTVGILLGAVIASVVAGNFAAGYLVCAAALLAGVVLYLFKSDDTPLAPAARPPFSLAAFAKGFWVSPVKYPDFAWAWLTRLLVNIGNHMVTLYLLFFLKDAVHLEETQGIAPEFGVLILTGLYAVMVIITSVVGGALSDRMGKRKPLVIVSSAVIAVASLILGFAPTWAGAITGAVVLGIGFGAYLAVDFALITQVLPTALDRGRDLGVINVANSLPQVIAPLIAFPFVTYLGGYVSLYVAAAVIGLLGAVFVVKIRGVA</sequence>
<protein>
    <submittedName>
        <fullName evidence="6">Major Facilitator Superfamily protein</fullName>
    </submittedName>
</protein>
<reference evidence="7" key="1">
    <citation type="submission" date="2016-10" db="EMBL/GenBank/DDBJ databases">
        <authorList>
            <person name="Varghese N."/>
            <person name="Submissions S."/>
        </authorList>
    </citation>
    <scope>NUCLEOTIDE SEQUENCE [LARGE SCALE GENOMIC DNA]</scope>
    <source>
        <strain evidence="7">CGMCC 1.10783</strain>
    </source>
</reference>
<organism evidence="6 7">
    <name type="scientific">Arthrobacter cupressi</name>
    <dbReference type="NCBI Taxonomy" id="1045773"/>
    <lineage>
        <taxon>Bacteria</taxon>
        <taxon>Bacillati</taxon>
        <taxon>Actinomycetota</taxon>
        <taxon>Actinomycetes</taxon>
        <taxon>Micrococcales</taxon>
        <taxon>Micrococcaceae</taxon>
        <taxon>Arthrobacter</taxon>
    </lineage>
</organism>
<keyword evidence="7" id="KW-1185">Reference proteome</keyword>
<dbReference type="PROSITE" id="PS50850">
    <property type="entry name" value="MFS"/>
    <property type="match status" value="1"/>
</dbReference>
<evidence type="ECO:0000259" key="5">
    <source>
        <dbReference type="PROSITE" id="PS50850"/>
    </source>
</evidence>
<keyword evidence="3" id="KW-1133">Transmembrane helix</keyword>
<dbReference type="InterPro" id="IPR011701">
    <property type="entry name" value="MFS"/>
</dbReference>
<evidence type="ECO:0000256" key="2">
    <source>
        <dbReference type="ARBA" id="ARBA00022692"/>
    </source>
</evidence>
<dbReference type="InterPro" id="IPR036259">
    <property type="entry name" value="MFS_trans_sf"/>
</dbReference>
<dbReference type="AlphaFoldDB" id="A0A1G8X666"/>
<dbReference type="PANTHER" id="PTHR23528">
    <property type="match status" value="1"/>
</dbReference>
<dbReference type="Pfam" id="PF07690">
    <property type="entry name" value="MFS_1"/>
    <property type="match status" value="2"/>
</dbReference>
<dbReference type="OrthoDB" id="7584869at2"/>
<keyword evidence="2" id="KW-0812">Transmembrane</keyword>
<evidence type="ECO:0000256" key="4">
    <source>
        <dbReference type="ARBA" id="ARBA00023136"/>
    </source>
</evidence>
<dbReference type="STRING" id="1045773.SAMN05216555_1183"/>
<comment type="subcellular location">
    <subcellularLocation>
        <location evidence="1">Cell membrane</location>
        <topology evidence="1">Multi-pass membrane protein</topology>
    </subcellularLocation>
</comment>
<name>A0A1G8X666_9MICC</name>
<dbReference type="SUPFAM" id="SSF103473">
    <property type="entry name" value="MFS general substrate transporter"/>
    <property type="match status" value="1"/>
</dbReference>
<dbReference type="PANTHER" id="PTHR23528:SF1">
    <property type="entry name" value="MAJOR FACILITATOR SUPERFAMILY (MFS) PROFILE DOMAIN-CONTAINING PROTEIN"/>
    <property type="match status" value="1"/>
</dbReference>